<reference evidence="2 3" key="1">
    <citation type="submission" date="2024-04" db="EMBL/GenBank/DDBJ databases">
        <authorList>
            <person name="Waldvogel A.-M."/>
            <person name="Schoenle A."/>
        </authorList>
    </citation>
    <scope>NUCLEOTIDE SEQUENCE [LARGE SCALE GENOMIC DNA]</scope>
</reference>
<gene>
    <name evidence="2" type="ORF">KC01_LOCUS39497</name>
</gene>
<proteinExistence type="predicted"/>
<organism evidence="2 3">
    <name type="scientific">Knipowitschia caucasica</name>
    <name type="common">Caucasian dwarf goby</name>
    <name type="synonym">Pomatoschistus caucasicus</name>
    <dbReference type="NCBI Taxonomy" id="637954"/>
    <lineage>
        <taxon>Eukaryota</taxon>
        <taxon>Metazoa</taxon>
        <taxon>Chordata</taxon>
        <taxon>Craniata</taxon>
        <taxon>Vertebrata</taxon>
        <taxon>Euteleostomi</taxon>
        <taxon>Actinopterygii</taxon>
        <taxon>Neopterygii</taxon>
        <taxon>Teleostei</taxon>
        <taxon>Neoteleostei</taxon>
        <taxon>Acanthomorphata</taxon>
        <taxon>Gobiaria</taxon>
        <taxon>Gobiiformes</taxon>
        <taxon>Gobioidei</taxon>
        <taxon>Gobiidae</taxon>
        <taxon>Gobiinae</taxon>
        <taxon>Knipowitschia</taxon>
    </lineage>
</organism>
<evidence type="ECO:0000313" key="2">
    <source>
        <dbReference type="EMBL" id="CAL1613251.1"/>
    </source>
</evidence>
<evidence type="ECO:0000313" key="3">
    <source>
        <dbReference type="Proteomes" id="UP001497482"/>
    </source>
</evidence>
<keyword evidence="1" id="KW-0732">Signal</keyword>
<keyword evidence="3" id="KW-1185">Reference proteome</keyword>
<name>A0AAV2MJ98_KNICA</name>
<accession>A0AAV2MJ98</accession>
<protein>
    <submittedName>
        <fullName evidence="2">Uncharacterized protein</fullName>
    </submittedName>
</protein>
<dbReference type="EMBL" id="OZ035830">
    <property type="protein sequence ID" value="CAL1613251.1"/>
    <property type="molecule type" value="Genomic_DNA"/>
</dbReference>
<dbReference type="Proteomes" id="UP001497482">
    <property type="component" value="Chromosome 8"/>
</dbReference>
<feature type="chain" id="PRO_5043337601" evidence="1">
    <location>
        <begin position="23"/>
        <end position="130"/>
    </location>
</feature>
<dbReference type="AlphaFoldDB" id="A0AAV2MJ98"/>
<sequence length="130" mass="14524">MMLVFLLPAVALLLDTHTLVSANNNNDKWAKHRGPIQQGQILEPIQRLRCERSVLGAVELLSPGVGIGHQTAQMMLVFLLPAVALLLDTHTLVSANNNNDKWLSTVAQYNKDRSWNRFRDDPALPSQMKT</sequence>
<feature type="signal peptide" evidence="1">
    <location>
        <begin position="1"/>
        <end position="22"/>
    </location>
</feature>
<evidence type="ECO:0000256" key="1">
    <source>
        <dbReference type="SAM" id="SignalP"/>
    </source>
</evidence>